<evidence type="ECO:0000256" key="2">
    <source>
        <dbReference type="ARBA" id="ARBA00012513"/>
    </source>
</evidence>
<sequence>MSKPPCFLFALSPSFFFFFFFMKSYAYNISNTSSTVCPYYDCGNGLTIHYPFWLVGNTTAGQYCGYRDFGLNCSSDGKPIITLPSDSYYVTDINYNDNTLTLLDIDVKGKTCPRARHNLTIGSLPLKYNPLSLNLSFYFNCSSYPSSSLVPFIECLRFGAMRSFVFAVGNETDDFNWSVYCQEKVLVTVMEEEIMNGGGLISGFGGAMNKGFVLDWGTARSCAECEASNGFCGYNNTNYKFLCFCKDGRIGENNCKGSPNFAKKDEIQNLQFQTQSLKYEWYSCTPFSCGNFGRLGYPFWGNNVPDYCGHPNFKLDCQQDNVTIDIKSHKYRVIDINYTARIMKITSLDMLSRSICPKQYSNTTLDFTFFDYTERDENATFLFDCHTPPSSFNLSVNFTCPRNKVHFEAHLVIKENSVFSKDIRCNVSITVPVLMVSIHSIMEGGLDINGMLEKGFEIRWTVNDSECKDCTESGGRCGHNVTMDEFRCFCPDETYERSCYSTPAAVPVPVPATVPAPAPAPAPAPRPSKSMYPSVYVFLNLCFEIKFSKMNLF</sequence>
<evidence type="ECO:0000256" key="5">
    <source>
        <dbReference type="ARBA" id="ARBA00047899"/>
    </source>
</evidence>
<dbReference type="EC" id="2.7.11.1" evidence="2"/>
<keyword evidence="10" id="KW-0418">Kinase</keyword>
<feature type="domain" description="Wall-associated receptor kinase galacturonan-binding" evidence="8">
    <location>
        <begin position="37"/>
        <end position="104"/>
    </location>
</feature>
<protein>
    <recommendedName>
        <fullName evidence="2">non-specific serine/threonine protein kinase</fullName>
        <ecNumber evidence="2">2.7.11.1</ecNumber>
    </recommendedName>
</protein>
<accession>A0AAD7PWU2</accession>
<evidence type="ECO:0000259" key="9">
    <source>
        <dbReference type="Pfam" id="PF14380"/>
    </source>
</evidence>
<evidence type="ECO:0000256" key="4">
    <source>
        <dbReference type="ARBA" id="ARBA00023180"/>
    </source>
</evidence>
<evidence type="ECO:0000256" key="3">
    <source>
        <dbReference type="ARBA" id="ARBA00022729"/>
    </source>
</evidence>
<reference evidence="10" key="1">
    <citation type="journal article" date="2023" name="Science">
        <title>Elucidation of the pathway for biosynthesis of saponin adjuvants from the soapbark tree.</title>
        <authorList>
            <person name="Reed J."/>
            <person name="Orme A."/>
            <person name="El-Demerdash A."/>
            <person name="Owen C."/>
            <person name="Martin L.B.B."/>
            <person name="Misra R.C."/>
            <person name="Kikuchi S."/>
            <person name="Rejzek M."/>
            <person name="Martin A.C."/>
            <person name="Harkess A."/>
            <person name="Leebens-Mack J."/>
            <person name="Louveau T."/>
            <person name="Stephenson M.J."/>
            <person name="Osbourn A."/>
        </authorList>
    </citation>
    <scope>NUCLEOTIDE SEQUENCE</scope>
    <source>
        <strain evidence="10">S10</strain>
    </source>
</reference>
<dbReference type="PANTHER" id="PTHR33138">
    <property type="entry name" value="OS01G0690200 PROTEIN"/>
    <property type="match status" value="1"/>
</dbReference>
<keyword evidence="11" id="KW-1185">Reference proteome</keyword>
<keyword evidence="10" id="KW-0675">Receptor</keyword>
<dbReference type="AlphaFoldDB" id="A0AAD7PWU2"/>
<evidence type="ECO:0000313" key="10">
    <source>
        <dbReference type="EMBL" id="KAJ7970349.1"/>
    </source>
</evidence>
<dbReference type="InterPro" id="IPR025287">
    <property type="entry name" value="WAK_GUB"/>
</dbReference>
<dbReference type="InterPro" id="IPR032872">
    <property type="entry name" value="WAK_assoc_C"/>
</dbReference>
<feature type="signal peptide" evidence="7">
    <location>
        <begin position="1"/>
        <end position="26"/>
    </location>
</feature>
<comment type="catalytic activity">
    <reaction evidence="5">
        <text>L-threonyl-[protein] + ATP = O-phospho-L-threonyl-[protein] + ADP + H(+)</text>
        <dbReference type="Rhea" id="RHEA:46608"/>
        <dbReference type="Rhea" id="RHEA-COMP:11060"/>
        <dbReference type="Rhea" id="RHEA-COMP:11605"/>
        <dbReference type="ChEBI" id="CHEBI:15378"/>
        <dbReference type="ChEBI" id="CHEBI:30013"/>
        <dbReference type="ChEBI" id="CHEBI:30616"/>
        <dbReference type="ChEBI" id="CHEBI:61977"/>
        <dbReference type="ChEBI" id="CHEBI:456216"/>
        <dbReference type="EC" id="2.7.11.1"/>
    </reaction>
</comment>
<evidence type="ECO:0000313" key="11">
    <source>
        <dbReference type="Proteomes" id="UP001163823"/>
    </source>
</evidence>
<comment type="subcellular location">
    <subcellularLocation>
        <location evidence="1">Membrane</location>
        <topology evidence="1">Single-pass membrane protein</topology>
    </subcellularLocation>
</comment>
<dbReference type="PANTHER" id="PTHR33138:SF79">
    <property type="entry name" value="WALL-ASSOCIATED RECEPTOR KINASE GALACTURONAN-BINDING DOMAIN-CONTAINING PROTEIN"/>
    <property type="match status" value="1"/>
</dbReference>
<keyword evidence="3 7" id="KW-0732">Signal</keyword>
<dbReference type="GO" id="GO:0004674">
    <property type="term" value="F:protein serine/threonine kinase activity"/>
    <property type="evidence" value="ECO:0007669"/>
    <property type="project" value="UniProtKB-EC"/>
</dbReference>
<dbReference type="Proteomes" id="UP001163823">
    <property type="component" value="Chromosome 4"/>
</dbReference>
<evidence type="ECO:0000259" key="8">
    <source>
        <dbReference type="Pfam" id="PF13947"/>
    </source>
</evidence>
<dbReference type="EMBL" id="JARAOO010000004">
    <property type="protein sequence ID" value="KAJ7970349.1"/>
    <property type="molecule type" value="Genomic_DNA"/>
</dbReference>
<dbReference type="Pfam" id="PF14380">
    <property type="entry name" value="WAK_assoc"/>
    <property type="match status" value="2"/>
</dbReference>
<comment type="catalytic activity">
    <reaction evidence="6">
        <text>L-seryl-[protein] + ATP = O-phospho-L-seryl-[protein] + ADP + H(+)</text>
        <dbReference type="Rhea" id="RHEA:17989"/>
        <dbReference type="Rhea" id="RHEA-COMP:9863"/>
        <dbReference type="Rhea" id="RHEA-COMP:11604"/>
        <dbReference type="ChEBI" id="CHEBI:15378"/>
        <dbReference type="ChEBI" id="CHEBI:29999"/>
        <dbReference type="ChEBI" id="CHEBI:30616"/>
        <dbReference type="ChEBI" id="CHEBI:83421"/>
        <dbReference type="ChEBI" id="CHEBI:456216"/>
        <dbReference type="EC" id="2.7.11.1"/>
    </reaction>
</comment>
<keyword evidence="4" id="KW-0325">Glycoprotein</keyword>
<dbReference type="GO" id="GO:0030247">
    <property type="term" value="F:polysaccharide binding"/>
    <property type="evidence" value="ECO:0007669"/>
    <property type="project" value="InterPro"/>
</dbReference>
<evidence type="ECO:0000256" key="7">
    <source>
        <dbReference type="SAM" id="SignalP"/>
    </source>
</evidence>
<dbReference type="KEGG" id="qsa:O6P43_008549"/>
<feature type="domain" description="Wall-associated receptor kinase C-terminal" evidence="9">
    <location>
        <begin position="169"/>
        <end position="248"/>
    </location>
</feature>
<dbReference type="Pfam" id="PF13947">
    <property type="entry name" value="GUB_WAK_bind"/>
    <property type="match status" value="2"/>
</dbReference>
<feature type="domain" description="Wall-associated receptor kinase galacturonan-binding" evidence="8">
    <location>
        <begin position="284"/>
        <end position="346"/>
    </location>
</feature>
<evidence type="ECO:0000256" key="1">
    <source>
        <dbReference type="ARBA" id="ARBA00004167"/>
    </source>
</evidence>
<gene>
    <name evidence="10" type="ORF">O6P43_008549</name>
</gene>
<proteinExistence type="predicted"/>
<feature type="domain" description="Wall-associated receptor kinase C-terminal" evidence="9">
    <location>
        <begin position="415"/>
        <end position="492"/>
    </location>
</feature>
<evidence type="ECO:0000256" key="6">
    <source>
        <dbReference type="ARBA" id="ARBA00048679"/>
    </source>
</evidence>
<organism evidence="10 11">
    <name type="scientific">Quillaja saponaria</name>
    <name type="common">Soap bark tree</name>
    <dbReference type="NCBI Taxonomy" id="32244"/>
    <lineage>
        <taxon>Eukaryota</taxon>
        <taxon>Viridiplantae</taxon>
        <taxon>Streptophyta</taxon>
        <taxon>Embryophyta</taxon>
        <taxon>Tracheophyta</taxon>
        <taxon>Spermatophyta</taxon>
        <taxon>Magnoliopsida</taxon>
        <taxon>eudicotyledons</taxon>
        <taxon>Gunneridae</taxon>
        <taxon>Pentapetalae</taxon>
        <taxon>rosids</taxon>
        <taxon>fabids</taxon>
        <taxon>Fabales</taxon>
        <taxon>Quillajaceae</taxon>
        <taxon>Quillaja</taxon>
    </lineage>
</organism>
<name>A0AAD7PWU2_QUISA</name>
<keyword evidence="10" id="KW-0808">Transferase</keyword>
<comment type="caution">
    <text evidence="10">The sequence shown here is derived from an EMBL/GenBank/DDBJ whole genome shotgun (WGS) entry which is preliminary data.</text>
</comment>
<feature type="chain" id="PRO_5042229797" description="non-specific serine/threonine protein kinase" evidence="7">
    <location>
        <begin position="27"/>
        <end position="553"/>
    </location>
</feature>
<dbReference type="GO" id="GO:0016020">
    <property type="term" value="C:membrane"/>
    <property type="evidence" value="ECO:0007669"/>
    <property type="project" value="UniProtKB-SubCell"/>
</dbReference>